<feature type="transmembrane region" description="Helical" evidence="5">
    <location>
        <begin position="200"/>
        <end position="220"/>
    </location>
</feature>
<feature type="transmembrane region" description="Helical" evidence="5">
    <location>
        <begin position="143"/>
        <end position="164"/>
    </location>
</feature>
<comment type="subcellular location">
    <subcellularLocation>
        <location evidence="1">Membrane</location>
        <topology evidence="1">Multi-pass membrane protein</topology>
    </subcellularLocation>
</comment>
<gene>
    <name evidence="7" type="ORF">OBRU01_02520</name>
</gene>
<feature type="transmembrane region" description="Helical" evidence="5">
    <location>
        <begin position="413"/>
        <end position="432"/>
    </location>
</feature>
<reference evidence="7 8" key="1">
    <citation type="journal article" date="2015" name="Genome Biol. Evol.">
        <title>The genome of winter moth (Operophtera brumata) provides a genomic perspective on sexual dimorphism and phenology.</title>
        <authorList>
            <person name="Derks M.F."/>
            <person name="Smit S."/>
            <person name="Salis L."/>
            <person name="Schijlen E."/>
            <person name="Bossers A."/>
            <person name="Mateman C."/>
            <person name="Pijl A.S."/>
            <person name="de Ridder D."/>
            <person name="Groenen M.A."/>
            <person name="Visser M.E."/>
            <person name="Megens H.J."/>
        </authorList>
    </citation>
    <scope>NUCLEOTIDE SEQUENCE [LARGE SCALE GENOMIC DNA]</scope>
    <source>
        <strain evidence="7">WM2013NL</strain>
        <tissue evidence="7">Head and thorax</tissue>
    </source>
</reference>
<feature type="transmembrane region" description="Helical" evidence="5">
    <location>
        <begin position="470"/>
        <end position="492"/>
    </location>
</feature>
<sequence>MAAMDFDAILEDVGQFGRYQKMVIYLMLLPAVIPCGFHAYAQLFMGASVDHWCRVPELELVDDQGIVKNLSIPMELKNGVLEYSQCKMYNLNYSDIAKNYQSLGDAVRESADIVSCKHGWTYDREIYKSTIVTEWDLVCDRDFFPTLGLVLLAVGGIIGNYIFGYLQDTLGRKPSFFIYLFIECIFGVATAFAQNYVIWAIYRVGVGFTVPAIMTTPYVLAIELVGPRSRTLCTILSNIAYSLGLILLAGVAYLIRDWRHLALTTTLPFICFFLYMWPMPESPRWLLARGQFDEAEAILKKMARINGKPLPANYMVSLHRKYQTDKENQEIVKSKTRKYGILDLFRTPNLRKKTIIITFIWFTNTSVYVGLSYYAPILGGDEFLNFFLAGIVELPTYLFLWPAMERLGRRWTLCMSMVVGGVACLTTFLVQHEAYITLALYCVGKMGISSSFVVLPLMASELYPTVVRGLGMSLSSVLGMLGPIFIPLVNYLGSDIMVLPLIIMGALLIAGGIASLLLPETLNQHLPQTLEDGEKMGLDTDFCCNPPVRDTLVNKGKKRSERRACNSSNACTALCSCQMVNVSLIDKVTAVVDKDCEKVEFIKTKC</sequence>
<feature type="transmembrane region" description="Helical" evidence="5">
    <location>
        <begin position="498"/>
        <end position="518"/>
    </location>
</feature>
<evidence type="ECO:0000256" key="2">
    <source>
        <dbReference type="ARBA" id="ARBA00022692"/>
    </source>
</evidence>
<evidence type="ECO:0000259" key="6">
    <source>
        <dbReference type="PROSITE" id="PS50850"/>
    </source>
</evidence>
<dbReference type="SUPFAM" id="SSF103473">
    <property type="entry name" value="MFS general substrate transporter"/>
    <property type="match status" value="1"/>
</dbReference>
<feature type="transmembrane region" description="Helical" evidence="5">
    <location>
        <begin position="232"/>
        <end position="255"/>
    </location>
</feature>
<dbReference type="GO" id="GO:0016020">
    <property type="term" value="C:membrane"/>
    <property type="evidence" value="ECO:0007669"/>
    <property type="project" value="UniProtKB-SubCell"/>
</dbReference>
<feature type="transmembrane region" description="Helical" evidence="5">
    <location>
        <begin position="23"/>
        <end position="41"/>
    </location>
</feature>
<dbReference type="STRING" id="104452.A0A0L7LPS2"/>
<dbReference type="EMBL" id="JTDY01000437">
    <property type="protein sequence ID" value="KOB77176.1"/>
    <property type="molecule type" value="Genomic_DNA"/>
</dbReference>
<dbReference type="CDD" id="cd17317">
    <property type="entry name" value="MFS_SLC22"/>
    <property type="match status" value="1"/>
</dbReference>
<proteinExistence type="predicted"/>
<organism evidence="7 8">
    <name type="scientific">Operophtera brumata</name>
    <name type="common">Winter moth</name>
    <name type="synonym">Phalaena brumata</name>
    <dbReference type="NCBI Taxonomy" id="104452"/>
    <lineage>
        <taxon>Eukaryota</taxon>
        <taxon>Metazoa</taxon>
        <taxon>Ecdysozoa</taxon>
        <taxon>Arthropoda</taxon>
        <taxon>Hexapoda</taxon>
        <taxon>Insecta</taxon>
        <taxon>Pterygota</taxon>
        <taxon>Neoptera</taxon>
        <taxon>Endopterygota</taxon>
        <taxon>Lepidoptera</taxon>
        <taxon>Glossata</taxon>
        <taxon>Ditrysia</taxon>
        <taxon>Geometroidea</taxon>
        <taxon>Geometridae</taxon>
        <taxon>Larentiinae</taxon>
        <taxon>Operophtera</taxon>
    </lineage>
</organism>
<dbReference type="AlphaFoldDB" id="A0A0L7LPS2"/>
<dbReference type="InterPro" id="IPR036259">
    <property type="entry name" value="MFS_trans_sf"/>
</dbReference>
<feature type="transmembrane region" description="Helical" evidence="5">
    <location>
        <begin position="355"/>
        <end position="377"/>
    </location>
</feature>
<evidence type="ECO:0000313" key="7">
    <source>
        <dbReference type="EMBL" id="KOB77176.1"/>
    </source>
</evidence>
<name>A0A0L7LPS2_OPEBR</name>
<protein>
    <recommendedName>
        <fullName evidence="6">Major facilitator superfamily (MFS) profile domain-containing protein</fullName>
    </recommendedName>
</protein>
<dbReference type="Pfam" id="PF00083">
    <property type="entry name" value="Sugar_tr"/>
    <property type="match status" value="1"/>
</dbReference>
<feature type="transmembrane region" description="Helical" evidence="5">
    <location>
        <begin position="438"/>
        <end position="458"/>
    </location>
</feature>
<accession>A0A0L7LPS2</accession>
<dbReference type="InterPro" id="IPR020846">
    <property type="entry name" value="MFS_dom"/>
</dbReference>
<comment type="caution">
    <text evidence="7">The sequence shown here is derived from an EMBL/GenBank/DDBJ whole genome shotgun (WGS) entry which is preliminary data.</text>
</comment>
<dbReference type="InterPro" id="IPR005828">
    <property type="entry name" value="MFS_sugar_transport-like"/>
</dbReference>
<keyword evidence="8" id="KW-1185">Reference proteome</keyword>
<feature type="transmembrane region" description="Helical" evidence="5">
    <location>
        <begin position="176"/>
        <end position="194"/>
    </location>
</feature>
<dbReference type="PROSITE" id="PS50850">
    <property type="entry name" value="MFS"/>
    <property type="match status" value="1"/>
</dbReference>
<evidence type="ECO:0000256" key="4">
    <source>
        <dbReference type="ARBA" id="ARBA00023136"/>
    </source>
</evidence>
<feature type="transmembrane region" description="Helical" evidence="5">
    <location>
        <begin position="261"/>
        <end position="277"/>
    </location>
</feature>
<evidence type="ECO:0000256" key="3">
    <source>
        <dbReference type="ARBA" id="ARBA00022989"/>
    </source>
</evidence>
<keyword evidence="2 5" id="KW-0812">Transmembrane</keyword>
<evidence type="ECO:0000313" key="8">
    <source>
        <dbReference type="Proteomes" id="UP000037510"/>
    </source>
</evidence>
<keyword evidence="4 5" id="KW-0472">Membrane</keyword>
<dbReference type="Proteomes" id="UP000037510">
    <property type="component" value="Unassembled WGS sequence"/>
</dbReference>
<feature type="transmembrane region" description="Helical" evidence="5">
    <location>
        <begin position="383"/>
        <end position="401"/>
    </location>
</feature>
<evidence type="ECO:0000256" key="5">
    <source>
        <dbReference type="SAM" id="Phobius"/>
    </source>
</evidence>
<dbReference type="PANTHER" id="PTHR24064">
    <property type="entry name" value="SOLUTE CARRIER FAMILY 22 MEMBER"/>
    <property type="match status" value="1"/>
</dbReference>
<evidence type="ECO:0000256" key="1">
    <source>
        <dbReference type="ARBA" id="ARBA00004141"/>
    </source>
</evidence>
<feature type="domain" description="Major facilitator superfamily (MFS) profile" evidence="6">
    <location>
        <begin position="90"/>
        <end position="523"/>
    </location>
</feature>
<dbReference type="GO" id="GO:0022857">
    <property type="term" value="F:transmembrane transporter activity"/>
    <property type="evidence" value="ECO:0007669"/>
    <property type="project" value="InterPro"/>
</dbReference>
<dbReference type="Gene3D" id="1.20.1250.20">
    <property type="entry name" value="MFS general substrate transporter like domains"/>
    <property type="match status" value="1"/>
</dbReference>
<keyword evidence="3 5" id="KW-1133">Transmembrane helix</keyword>